<dbReference type="InterPro" id="IPR035996">
    <property type="entry name" value="4pyrrol_Methylase_sf"/>
</dbReference>
<evidence type="ECO:0000256" key="2">
    <source>
        <dbReference type="ARBA" id="ARBA00012162"/>
    </source>
</evidence>
<dbReference type="PANTHER" id="PTHR45790">
    <property type="entry name" value="SIROHEME SYNTHASE-RELATED"/>
    <property type="match status" value="1"/>
</dbReference>
<dbReference type="InterPro" id="IPR014729">
    <property type="entry name" value="Rossmann-like_a/b/a_fold"/>
</dbReference>
<evidence type="ECO:0000256" key="7">
    <source>
        <dbReference type="ARBA" id="ARBA00023002"/>
    </source>
</evidence>
<proteinExistence type="inferred from homology"/>
<dbReference type="RefSeq" id="WP_153713314.1">
    <property type="nucleotide sequence ID" value="NZ_CP045871.1"/>
</dbReference>
<keyword evidence="8" id="KW-0456">Lyase</keyword>
<comment type="similarity">
    <text evidence="1">Belongs to the precorrin methyltransferase family.</text>
</comment>
<comment type="pathway">
    <text evidence="11">Porphyrin-containing compound metabolism; siroheme biosynthesis; precorrin-2 from uroporphyrinogen III: step 1/1.</text>
</comment>
<keyword evidence="6" id="KW-0949">S-adenosyl-L-methionine</keyword>
<evidence type="ECO:0000256" key="9">
    <source>
        <dbReference type="ARBA" id="ARBA00023244"/>
    </source>
</evidence>
<reference evidence="14 15" key="1">
    <citation type="submission" date="2019-11" db="EMBL/GenBank/DDBJ databases">
        <authorList>
            <person name="Khan S.A."/>
            <person name="Jeon C.O."/>
            <person name="Chun B.H."/>
        </authorList>
    </citation>
    <scope>NUCLEOTIDE SEQUENCE [LARGE SCALE GENOMIC DNA]</scope>
    <source>
        <strain evidence="14 15">IMCC 1097</strain>
    </source>
</reference>
<dbReference type="GO" id="GO:0004851">
    <property type="term" value="F:uroporphyrin-III C-methyltransferase activity"/>
    <property type="evidence" value="ECO:0007669"/>
    <property type="project" value="UniProtKB-EC"/>
</dbReference>
<evidence type="ECO:0000256" key="11">
    <source>
        <dbReference type="ARBA" id="ARBA00025705"/>
    </source>
</evidence>
<dbReference type="Pfam" id="PF00590">
    <property type="entry name" value="TP_methylase"/>
    <property type="match status" value="1"/>
</dbReference>
<dbReference type="PANTHER" id="PTHR45790:SF3">
    <property type="entry name" value="S-ADENOSYL-L-METHIONINE-DEPENDENT UROPORPHYRINOGEN III METHYLTRANSFERASE, CHLOROPLASTIC"/>
    <property type="match status" value="1"/>
</dbReference>
<evidence type="ECO:0000256" key="4">
    <source>
        <dbReference type="ARBA" id="ARBA00022603"/>
    </source>
</evidence>
<comment type="pathway">
    <text evidence="12">Cofactor biosynthesis; adenosylcobalamin biosynthesis; precorrin-2 from uroporphyrinogen III: step 1/1.</text>
</comment>
<gene>
    <name evidence="14" type="primary">cobA</name>
    <name evidence="14" type="ORF">GH975_04165</name>
</gene>
<keyword evidence="4 14" id="KW-0489">Methyltransferase</keyword>
<keyword evidence="9" id="KW-0627">Porphyrin biosynthesis</keyword>
<dbReference type="GO" id="GO:0016491">
    <property type="term" value="F:oxidoreductase activity"/>
    <property type="evidence" value="ECO:0007669"/>
    <property type="project" value="UniProtKB-KW"/>
</dbReference>
<evidence type="ECO:0000256" key="12">
    <source>
        <dbReference type="ARBA" id="ARBA00060548"/>
    </source>
</evidence>
<dbReference type="KEGG" id="llp:GH975_04165"/>
<evidence type="ECO:0000256" key="5">
    <source>
        <dbReference type="ARBA" id="ARBA00022679"/>
    </source>
</evidence>
<keyword evidence="5 14" id="KW-0808">Transferase</keyword>
<dbReference type="InterPro" id="IPR014776">
    <property type="entry name" value="4pyrrole_Mease_sub2"/>
</dbReference>
<dbReference type="PROSITE" id="PS00839">
    <property type="entry name" value="SUMT_1"/>
    <property type="match status" value="1"/>
</dbReference>
<keyword evidence="3" id="KW-0169">Cobalamin biosynthesis</keyword>
<dbReference type="GO" id="GO:0009236">
    <property type="term" value="P:cobalamin biosynthetic process"/>
    <property type="evidence" value="ECO:0007669"/>
    <property type="project" value="UniProtKB-KW"/>
</dbReference>
<evidence type="ECO:0000256" key="10">
    <source>
        <dbReference type="ARBA" id="ARBA00023268"/>
    </source>
</evidence>
<dbReference type="InterPro" id="IPR003043">
    <property type="entry name" value="Uropor_MeTrfase_CS"/>
</dbReference>
<dbReference type="InterPro" id="IPR006366">
    <property type="entry name" value="CobA/CysG_C"/>
</dbReference>
<evidence type="ECO:0000313" key="15">
    <source>
        <dbReference type="Proteomes" id="UP000388235"/>
    </source>
</evidence>
<dbReference type="NCBIfam" id="NF004790">
    <property type="entry name" value="PRK06136.1"/>
    <property type="match status" value="1"/>
</dbReference>
<dbReference type="Gene3D" id="3.40.1010.10">
    <property type="entry name" value="Cobalt-precorrin-4 Transmethylase, Domain 1"/>
    <property type="match status" value="1"/>
</dbReference>
<dbReference type="EMBL" id="CP045871">
    <property type="protein sequence ID" value="QGG79810.1"/>
    <property type="molecule type" value="Genomic_DNA"/>
</dbReference>
<dbReference type="InterPro" id="IPR050161">
    <property type="entry name" value="Siro_Cobalamin_biosynth"/>
</dbReference>
<evidence type="ECO:0000256" key="1">
    <source>
        <dbReference type="ARBA" id="ARBA00005879"/>
    </source>
</evidence>
<dbReference type="CDD" id="cd11642">
    <property type="entry name" value="SUMT"/>
    <property type="match status" value="1"/>
</dbReference>
<name>A0A5Q2QD89_9GAMM</name>
<dbReference type="Gene3D" id="3.30.950.10">
    <property type="entry name" value="Methyltransferase, Cobalt-precorrin-4 Transmethylase, Domain 2"/>
    <property type="match status" value="1"/>
</dbReference>
<dbReference type="FunFam" id="3.30.950.10:FF:000001">
    <property type="entry name" value="Siroheme synthase"/>
    <property type="match status" value="1"/>
</dbReference>
<dbReference type="NCBIfam" id="TIGR01469">
    <property type="entry name" value="cobA_cysG_Cterm"/>
    <property type="match status" value="1"/>
</dbReference>
<evidence type="ECO:0000259" key="13">
    <source>
        <dbReference type="Pfam" id="PF00590"/>
    </source>
</evidence>
<sequence>MVTDLIDRARIDALDIPINPLHDQHFPSIDCAPWTRAISAGEDVRAGDDAGADQSMQAMLDGQAQAAGEVYLVGAGPGDAELLTLKGLRLLQQADVVLYDALVSQDVIDLARRDAVLEDVGKRRGHCPMPQGAITDRIIEWARQGKRVCRLKSGDPYLFGRGGEEALALVEAQIPFQTVPGISSAAGISAQAGIPLTHRGIARSVRFVTGHLAGGSLPADWQRLVDQQETSVLYMALHHLPAIQASLLAAGVAADMPVALIQNGARANQQVWVTQVDQCTEASAAIDPERGPTLVMVGQVVSLREQLGVGTNLADATARSWMLNA</sequence>
<keyword evidence="10" id="KW-0511">Multifunctional enzyme</keyword>
<dbReference type="SUPFAM" id="SSF53790">
    <property type="entry name" value="Tetrapyrrole methylase"/>
    <property type="match status" value="1"/>
</dbReference>
<accession>A0A5Q2QD89</accession>
<evidence type="ECO:0000313" key="14">
    <source>
        <dbReference type="EMBL" id="QGG79810.1"/>
    </source>
</evidence>
<dbReference type="Gene3D" id="3.40.50.620">
    <property type="entry name" value="HUPs"/>
    <property type="match status" value="1"/>
</dbReference>
<evidence type="ECO:0000256" key="3">
    <source>
        <dbReference type="ARBA" id="ARBA00022573"/>
    </source>
</evidence>
<dbReference type="OrthoDB" id="9815856at2"/>
<dbReference type="InterPro" id="IPR014777">
    <property type="entry name" value="4pyrrole_Mease_sub1"/>
</dbReference>
<dbReference type="GO" id="GO:0016829">
    <property type="term" value="F:lyase activity"/>
    <property type="evidence" value="ECO:0007669"/>
    <property type="project" value="UniProtKB-KW"/>
</dbReference>
<protein>
    <recommendedName>
        <fullName evidence="2">uroporphyrinogen-III C-methyltransferase</fullName>
        <ecNumber evidence="2">2.1.1.107</ecNumber>
    </recommendedName>
</protein>
<keyword evidence="15" id="KW-1185">Reference proteome</keyword>
<dbReference type="GO" id="GO:0032259">
    <property type="term" value="P:methylation"/>
    <property type="evidence" value="ECO:0007669"/>
    <property type="project" value="UniProtKB-KW"/>
</dbReference>
<dbReference type="InterPro" id="IPR000878">
    <property type="entry name" value="4pyrrol_Mease"/>
</dbReference>
<dbReference type="GO" id="GO:0019354">
    <property type="term" value="P:siroheme biosynthetic process"/>
    <property type="evidence" value="ECO:0007669"/>
    <property type="project" value="UniProtKB-UniPathway"/>
</dbReference>
<feature type="domain" description="Tetrapyrrole methylase" evidence="13">
    <location>
        <begin position="70"/>
        <end position="278"/>
    </location>
</feature>
<evidence type="ECO:0000256" key="6">
    <source>
        <dbReference type="ARBA" id="ARBA00022691"/>
    </source>
</evidence>
<dbReference type="FunFam" id="3.40.1010.10:FF:000001">
    <property type="entry name" value="Siroheme synthase"/>
    <property type="match status" value="1"/>
</dbReference>
<dbReference type="AlphaFoldDB" id="A0A5Q2QD89"/>
<dbReference type="UniPathway" id="UPA00262">
    <property type="reaction ID" value="UER00211"/>
</dbReference>
<dbReference type="EC" id="2.1.1.107" evidence="2"/>
<evidence type="ECO:0000256" key="8">
    <source>
        <dbReference type="ARBA" id="ARBA00023239"/>
    </source>
</evidence>
<organism evidence="14 15">
    <name type="scientific">Litorivicinus lipolyticus</name>
    <dbReference type="NCBI Taxonomy" id="418701"/>
    <lineage>
        <taxon>Bacteria</taxon>
        <taxon>Pseudomonadati</taxon>
        <taxon>Pseudomonadota</taxon>
        <taxon>Gammaproteobacteria</taxon>
        <taxon>Oceanospirillales</taxon>
        <taxon>Litorivicinaceae</taxon>
        <taxon>Litorivicinus</taxon>
    </lineage>
</organism>
<dbReference type="Proteomes" id="UP000388235">
    <property type="component" value="Chromosome"/>
</dbReference>
<keyword evidence="7" id="KW-0560">Oxidoreductase</keyword>